<comment type="subcellular location">
    <subcellularLocation>
        <location evidence="1">Secreted</location>
    </subcellularLocation>
</comment>
<evidence type="ECO:0000313" key="4">
    <source>
        <dbReference type="EMBL" id="KAK8386377.1"/>
    </source>
</evidence>
<keyword evidence="3" id="KW-0732">Signal</keyword>
<sequence length="350" mass="38648">MSRDLQVMAGGARMVEGVLVCGGSSWRSDHPSLLPVPAPLPGPPAVRSIHQPHVVLSKIPAVMCGFCNPLAALGSACLPLLVLLVTCTPSQQATIGDGRVSLYTGRPINGSLSSPSPGSCEVDGLHYPSETAIPRDHPCHYCICYRSQITCYWKQCAAPPKNCDVMLFEDVCNPSLYMCRIPEKARPQPIRRFGDRIFSLRRRRRLRRSPSPVSSPLVPFPPFNEPFPVKVDDDFLTRVYRDAPMEEARHRSRREIGSPHYHKAPNQIPLDKSCTILGVKYNLGEVIGVASDVCMECRCAAGRMFCSPRCCFLPSPLTLSLAHLEDLISAAPPPPRPHPLHYIRNQISTR</sequence>
<keyword evidence="2" id="KW-0964">Secreted</keyword>
<dbReference type="Proteomes" id="UP001487740">
    <property type="component" value="Unassembled WGS sequence"/>
</dbReference>
<dbReference type="EMBL" id="JARAKH010000031">
    <property type="protein sequence ID" value="KAK8386377.1"/>
    <property type="molecule type" value="Genomic_DNA"/>
</dbReference>
<organism evidence="4 5">
    <name type="scientific">Scylla paramamosain</name>
    <name type="common">Mud crab</name>
    <dbReference type="NCBI Taxonomy" id="85552"/>
    <lineage>
        <taxon>Eukaryota</taxon>
        <taxon>Metazoa</taxon>
        <taxon>Ecdysozoa</taxon>
        <taxon>Arthropoda</taxon>
        <taxon>Crustacea</taxon>
        <taxon>Multicrustacea</taxon>
        <taxon>Malacostraca</taxon>
        <taxon>Eumalacostraca</taxon>
        <taxon>Eucarida</taxon>
        <taxon>Decapoda</taxon>
        <taxon>Pleocyemata</taxon>
        <taxon>Brachyura</taxon>
        <taxon>Eubrachyura</taxon>
        <taxon>Portunoidea</taxon>
        <taxon>Portunidae</taxon>
        <taxon>Portuninae</taxon>
        <taxon>Scylla</taxon>
    </lineage>
</organism>
<evidence type="ECO:0000256" key="3">
    <source>
        <dbReference type="ARBA" id="ARBA00022729"/>
    </source>
</evidence>
<evidence type="ECO:0000256" key="2">
    <source>
        <dbReference type="ARBA" id="ARBA00022525"/>
    </source>
</evidence>
<dbReference type="InterPro" id="IPR052424">
    <property type="entry name" value="Kielin_Chordin-BMP_Reg"/>
</dbReference>
<dbReference type="GO" id="GO:0005576">
    <property type="term" value="C:extracellular region"/>
    <property type="evidence" value="ECO:0007669"/>
    <property type="project" value="UniProtKB-SubCell"/>
</dbReference>
<dbReference type="PANTHER" id="PTHR46698:SF3">
    <property type="entry name" value="TENECTIN ISOFORM 1-RELATED"/>
    <property type="match status" value="1"/>
</dbReference>
<accession>A0AAW0TIB9</accession>
<proteinExistence type="predicted"/>
<gene>
    <name evidence="4" type="ORF">O3P69_010802</name>
</gene>
<evidence type="ECO:0000313" key="5">
    <source>
        <dbReference type="Proteomes" id="UP001487740"/>
    </source>
</evidence>
<protein>
    <submittedName>
        <fullName evidence="4">Uncharacterized protein</fullName>
    </submittedName>
</protein>
<comment type="caution">
    <text evidence="4">The sequence shown here is derived from an EMBL/GenBank/DDBJ whole genome shotgun (WGS) entry which is preliminary data.</text>
</comment>
<name>A0AAW0TIB9_SCYPA</name>
<dbReference type="SUPFAM" id="SSF57603">
    <property type="entry name" value="FnI-like domain"/>
    <property type="match status" value="2"/>
</dbReference>
<keyword evidence="5" id="KW-1185">Reference proteome</keyword>
<evidence type="ECO:0000256" key="1">
    <source>
        <dbReference type="ARBA" id="ARBA00004613"/>
    </source>
</evidence>
<dbReference type="AlphaFoldDB" id="A0AAW0TIB9"/>
<reference evidence="4 5" key="1">
    <citation type="submission" date="2023-03" db="EMBL/GenBank/DDBJ databases">
        <title>High-quality genome of Scylla paramamosain provides insights in environmental adaptation.</title>
        <authorList>
            <person name="Zhang L."/>
        </authorList>
    </citation>
    <scope>NUCLEOTIDE SEQUENCE [LARGE SCALE GENOMIC DNA]</scope>
    <source>
        <strain evidence="4">LZ_2023a</strain>
        <tissue evidence="4">Muscle</tissue>
    </source>
</reference>
<dbReference type="PANTHER" id="PTHR46698">
    <property type="entry name" value="CROSSVEINLESS 2"/>
    <property type="match status" value="1"/>
</dbReference>